<evidence type="ECO:0000256" key="1">
    <source>
        <dbReference type="SAM" id="MobiDB-lite"/>
    </source>
</evidence>
<name>A0A6C0DD93_9ZZZZ</name>
<proteinExistence type="predicted"/>
<feature type="compositionally biased region" description="Basic residues" evidence="1">
    <location>
        <begin position="1"/>
        <end position="17"/>
    </location>
</feature>
<feature type="region of interest" description="Disordered" evidence="1">
    <location>
        <begin position="1"/>
        <end position="64"/>
    </location>
</feature>
<sequence length="64" mass="7444">MPAFRRRNAPRTMKRRNGAPPCRGVALIVMHRRMNNGTRKNNSNKNKSNKNKNKNKKTKKAARK</sequence>
<accession>A0A6C0DD93</accession>
<dbReference type="AlphaFoldDB" id="A0A6C0DD93"/>
<evidence type="ECO:0000313" key="2">
    <source>
        <dbReference type="EMBL" id="QHT14403.1"/>
    </source>
</evidence>
<reference evidence="2" key="1">
    <citation type="journal article" date="2020" name="Nature">
        <title>Giant virus diversity and host interactions through global metagenomics.</title>
        <authorList>
            <person name="Schulz F."/>
            <person name="Roux S."/>
            <person name="Paez-Espino D."/>
            <person name="Jungbluth S."/>
            <person name="Walsh D.A."/>
            <person name="Denef V.J."/>
            <person name="McMahon K.D."/>
            <person name="Konstantinidis K.T."/>
            <person name="Eloe-Fadrosh E.A."/>
            <person name="Kyrpides N.C."/>
            <person name="Woyke T."/>
        </authorList>
    </citation>
    <scope>NUCLEOTIDE SEQUENCE</scope>
    <source>
        <strain evidence="2">GVMAG-M-3300023174-137</strain>
    </source>
</reference>
<organism evidence="2">
    <name type="scientific">viral metagenome</name>
    <dbReference type="NCBI Taxonomy" id="1070528"/>
    <lineage>
        <taxon>unclassified sequences</taxon>
        <taxon>metagenomes</taxon>
        <taxon>organismal metagenomes</taxon>
    </lineage>
</organism>
<feature type="compositionally biased region" description="Low complexity" evidence="1">
    <location>
        <begin position="35"/>
        <end position="46"/>
    </location>
</feature>
<protein>
    <submittedName>
        <fullName evidence="2">Uncharacterized protein</fullName>
    </submittedName>
</protein>
<feature type="compositionally biased region" description="Basic residues" evidence="1">
    <location>
        <begin position="47"/>
        <end position="64"/>
    </location>
</feature>
<dbReference type="EMBL" id="MN739582">
    <property type="protein sequence ID" value="QHT14403.1"/>
    <property type="molecule type" value="Genomic_DNA"/>
</dbReference>